<dbReference type="Proteomes" id="UP000235220">
    <property type="component" value="Chromosome 11"/>
</dbReference>
<dbReference type="SUPFAM" id="SSF52833">
    <property type="entry name" value="Thioredoxin-like"/>
    <property type="match status" value="1"/>
</dbReference>
<protein>
    <submittedName>
        <fullName evidence="3">Inactive TPR repeat-containing thioredoxin TTL3-like isoform X1</fullName>
    </submittedName>
</protein>
<keyword evidence="2" id="KW-1185">Reference proteome</keyword>
<organism evidence="2 3">
    <name type="scientific">Juglans regia</name>
    <name type="common">English walnut</name>
    <dbReference type="NCBI Taxonomy" id="51240"/>
    <lineage>
        <taxon>Eukaryota</taxon>
        <taxon>Viridiplantae</taxon>
        <taxon>Streptophyta</taxon>
        <taxon>Embryophyta</taxon>
        <taxon>Tracheophyta</taxon>
        <taxon>Spermatophyta</taxon>
        <taxon>Magnoliopsida</taxon>
        <taxon>eudicotyledons</taxon>
        <taxon>Gunneridae</taxon>
        <taxon>Pentapetalae</taxon>
        <taxon>rosids</taxon>
        <taxon>fabids</taxon>
        <taxon>Fagales</taxon>
        <taxon>Juglandaceae</taxon>
        <taxon>Juglans</taxon>
    </lineage>
</organism>
<evidence type="ECO:0000313" key="2">
    <source>
        <dbReference type="Proteomes" id="UP000235220"/>
    </source>
</evidence>
<dbReference type="GO" id="GO:0006950">
    <property type="term" value="P:response to stress"/>
    <property type="evidence" value="ECO:0007669"/>
    <property type="project" value="UniProtKB-ARBA"/>
</dbReference>
<feature type="compositionally biased region" description="Polar residues" evidence="1">
    <location>
        <begin position="139"/>
        <end position="156"/>
    </location>
</feature>
<feature type="region of interest" description="Disordered" evidence="1">
    <location>
        <begin position="34"/>
        <end position="156"/>
    </location>
</feature>
<sequence>MAEMAKHRVNGDVGCGFMGGIFQRRSFWPRRTSVYSLPPNSGNDILRVPSTDSSKRQRSSSGESARIASNSRNTAPKINEQSSTNCVSVHPRPSTSHRRVRGRRLSDAARSSTSSSTSLSQRKMSKSPDSGDERKPTRESSGSSTEITRMITTDSQQLCESKALVRATSSNVMLLGHVGNLRQPGPGKLQGNNSPNATVKTEGYLSRNLQERSSMTKPKNGVGKIGCNAIMGNIVRKNSDEFRQFGGVVNKFNPETFKGMGNEAYKQGRFEEALALYDRAIALDSNKSSYHCNRSAALIGLGRIVEAILECKEAILIEPSYHRAHHRLAKLYLRVGETEKAIHHYKHSGAYADLEDIAQAETVRKHLSRCISAAKLKEWITLLNDTRSAISYGADSAPQVYALQAEALLSLCRHEEAQATYQKGPNFKTDFCIKLFGPSYSAYIMMIEARVLLAAGRFDDAMAASQHAARLDPSNKEVNDVVKRARAVTSARLSGNLLFRASKFSEACLVYSEGLENDPYNSILLCNRAACRSKLGQYEKAVEDCTSALNVWPSYIKARLRRADCNAKLERWEVSVQDYEMLIRETPANEEVGRALFEAQVQLKKRRGEDIKDLKFGSNLIFINSNERFRHFITSPGMSVVLFCKKTNHKQVLHVLEQVCKKFPSIHFLKVEIEDHPYLAKLESVVSIPAFRIYKNGAKVKEVPGNDREMLETSVKLYSS</sequence>
<dbReference type="Gene3D" id="1.25.40.10">
    <property type="entry name" value="Tetratricopeptide repeat domain"/>
    <property type="match status" value="1"/>
</dbReference>
<dbReference type="Gramene" id="Jr11_23980_p1">
    <property type="protein sequence ID" value="cds.Jr11_23980_p1"/>
    <property type="gene ID" value="Jr11_23980"/>
</dbReference>
<dbReference type="KEGG" id="jre:108984495"/>
<dbReference type="InterPro" id="IPR019734">
    <property type="entry name" value="TPR_rpt"/>
</dbReference>
<reference evidence="3" key="1">
    <citation type="submission" date="2025-08" db="UniProtKB">
        <authorList>
            <consortium name="RefSeq"/>
        </authorList>
    </citation>
    <scope>IDENTIFICATION</scope>
    <source>
        <tissue evidence="3">Leaves</tissue>
    </source>
</reference>
<feature type="compositionally biased region" description="Low complexity" evidence="1">
    <location>
        <begin position="108"/>
        <end position="122"/>
    </location>
</feature>
<dbReference type="CDD" id="cd02947">
    <property type="entry name" value="TRX_family"/>
    <property type="match status" value="1"/>
</dbReference>
<dbReference type="InterPro" id="IPR044534">
    <property type="entry name" value="TTL1-4"/>
</dbReference>
<dbReference type="OrthoDB" id="2335338at2759"/>
<name>A0A2I4DY15_JUGRE</name>
<dbReference type="InterPro" id="IPR011990">
    <property type="entry name" value="TPR-like_helical_dom_sf"/>
</dbReference>
<feature type="compositionally biased region" description="Polar residues" evidence="1">
    <location>
        <begin position="67"/>
        <end position="87"/>
    </location>
</feature>
<dbReference type="InterPro" id="IPR036249">
    <property type="entry name" value="Thioredoxin-like_sf"/>
</dbReference>
<feature type="compositionally biased region" description="Basic and acidic residues" evidence="1">
    <location>
        <begin position="129"/>
        <end position="138"/>
    </location>
</feature>
<dbReference type="STRING" id="51240.A0A2I4DY15"/>
<gene>
    <name evidence="3" type="primary">LOC108984495</name>
</gene>
<proteinExistence type="predicted"/>
<dbReference type="GO" id="GO:0005737">
    <property type="term" value="C:cytoplasm"/>
    <property type="evidence" value="ECO:0000318"/>
    <property type="project" value="GO_Central"/>
</dbReference>
<accession>A0A2I4DY15</accession>
<feature type="compositionally biased region" description="Polar residues" evidence="1">
    <location>
        <begin position="34"/>
        <end position="43"/>
    </location>
</feature>
<evidence type="ECO:0000256" key="1">
    <source>
        <dbReference type="SAM" id="MobiDB-lite"/>
    </source>
</evidence>
<dbReference type="AlphaFoldDB" id="A0A2I4DY15"/>
<evidence type="ECO:0000313" key="3">
    <source>
        <dbReference type="RefSeq" id="XP_018812022.2"/>
    </source>
</evidence>
<dbReference type="InterPro" id="IPR013766">
    <property type="entry name" value="Thioredoxin_domain"/>
</dbReference>
<dbReference type="SMART" id="SM00028">
    <property type="entry name" value="TPR"/>
    <property type="match status" value="8"/>
</dbReference>
<dbReference type="Pfam" id="PF00085">
    <property type="entry name" value="Thioredoxin"/>
    <property type="match status" value="1"/>
</dbReference>
<dbReference type="Gene3D" id="3.40.30.10">
    <property type="entry name" value="Glutaredoxin"/>
    <property type="match status" value="1"/>
</dbReference>
<dbReference type="Pfam" id="PF13431">
    <property type="entry name" value="TPR_17"/>
    <property type="match status" value="1"/>
</dbReference>
<dbReference type="SUPFAM" id="SSF48452">
    <property type="entry name" value="TPR-like"/>
    <property type="match status" value="2"/>
</dbReference>
<dbReference type="Pfam" id="PF13414">
    <property type="entry name" value="TPR_11"/>
    <property type="match status" value="1"/>
</dbReference>
<dbReference type="RefSeq" id="XP_018812022.2">
    <property type="nucleotide sequence ID" value="XM_018956477.2"/>
</dbReference>
<dbReference type="GeneID" id="108984495"/>
<dbReference type="PROSITE" id="PS50005">
    <property type="entry name" value="TPR"/>
    <property type="match status" value="1"/>
</dbReference>
<dbReference type="PANTHER" id="PTHR46050">
    <property type="entry name" value="TPR REPEAT-CONTAINING THIOREDOXIN"/>
    <property type="match status" value="1"/>
</dbReference>
<dbReference type="PANTHER" id="PTHR46050:SF18">
    <property type="entry name" value="TETRATRICOPEPTIDE REPEAT (TPR)-LIKE SUPERFAMILY PROTEIN"/>
    <property type="match status" value="1"/>
</dbReference>